<dbReference type="Proteomes" id="UP000321570">
    <property type="component" value="Unassembled WGS sequence"/>
</dbReference>
<accession>A0A564YWN1</accession>
<proteinExistence type="predicted"/>
<sequence>MSSKNLEDYMKNVDILHHNPLIGETFVTWYPRYRDFYKEQRCRTFSHHPNYHAVRSDHDLYSSYLIPMDHVDQTYEKRLVSYS</sequence>
<reference evidence="1 2" key="1">
    <citation type="submission" date="2019-07" db="EMBL/GenBank/DDBJ databases">
        <authorList>
            <person name="Jastrzebski P J."/>
            <person name="Paukszto L."/>
            <person name="Jastrzebski P J."/>
        </authorList>
    </citation>
    <scope>NUCLEOTIDE SEQUENCE [LARGE SCALE GENOMIC DNA]</scope>
    <source>
        <strain evidence="1 2">WMS-il1</strain>
    </source>
</reference>
<protein>
    <submittedName>
        <fullName evidence="1">Uncharacterized protein</fullName>
    </submittedName>
</protein>
<gene>
    <name evidence="1" type="ORF">WMSIL1_LOCUS9895</name>
</gene>
<evidence type="ECO:0000313" key="1">
    <source>
        <dbReference type="EMBL" id="VUZ51103.1"/>
    </source>
</evidence>
<name>A0A564YWN1_HYMDI</name>
<dbReference type="EMBL" id="CABIJS010000421">
    <property type="protein sequence ID" value="VUZ51103.1"/>
    <property type="molecule type" value="Genomic_DNA"/>
</dbReference>
<keyword evidence="2" id="KW-1185">Reference proteome</keyword>
<organism evidence="1 2">
    <name type="scientific">Hymenolepis diminuta</name>
    <name type="common">Rat tapeworm</name>
    <dbReference type="NCBI Taxonomy" id="6216"/>
    <lineage>
        <taxon>Eukaryota</taxon>
        <taxon>Metazoa</taxon>
        <taxon>Spiralia</taxon>
        <taxon>Lophotrochozoa</taxon>
        <taxon>Platyhelminthes</taxon>
        <taxon>Cestoda</taxon>
        <taxon>Eucestoda</taxon>
        <taxon>Cyclophyllidea</taxon>
        <taxon>Hymenolepididae</taxon>
        <taxon>Hymenolepis</taxon>
    </lineage>
</organism>
<evidence type="ECO:0000313" key="2">
    <source>
        <dbReference type="Proteomes" id="UP000321570"/>
    </source>
</evidence>
<dbReference type="AlphaFoldDB" id="A0A564YWN1"/>